<dbReference type="Pfam" id="PF04134">
    <property type="entry name" value="DCC1-like"/>
    <property type="match status" value="1"/>
</dbReference>
<organism evidence="1 2">
    <name type="scientific">Psychromonas arctica</name>
    <dbReference type="NCBI Taxonomy" id="168275"/>
    <lineage>
        <taxon>Bacteria</taxon>
        <taxon>Pseudomonadati</taxon>
        <taxon>Pseudomonadota</taxon>
        <taxon>Gammaproteobacteria</taxon>
        <taxon>Alteromonadales</taxon>
        <taxon>Psychromonadaceae</taxon>
        <taxon>Psychromonas</taxon>
    </lineage>
</organism>
<proteinExistence type="predicted"/>
<dbReference type="InterPro" id="IPR007263">
    <property type="entry name" value="DCC1-like"/>
</dbReference>
<accession>A0ABU9HGQ3</accession>
<dbReference type="Proteomes" id="UP001366060">
    <property type="component" value="Unassembled WGS sequence"/>
</dbReference>
<reference evidence="1 2" key="1">
    <citation type="submission" date="2024-02" db="EMBL/GenBank/DDBJ databases">
        <title>Bacteria isolated from the canopy kelp, Nereocystis luetkeana.</title>
        <authorList>
            <person name="Pfister C.A."/>
            <person name="Younker I.T."/>
            <person name="Light S.H."/>
        </authorList>
    </citation>
    <scope>NUCLEOTIDE SEQUENCE [LARGE SCALE GENOMIC DNA]</scope>
    <source>
        <strain evidence="1 2">TI.2.07</strain>
    </source>
</reference>
<dbReference type="PANTHER" id="PTHR34290">
    <property type="entry name" value="SI:CH73-390P7.2"/>
    <property type="match status" value="1"/>
</dbReference>
<protein>
    <submittedName>
        <fullName evidence="1">DUF393 domain-containing protein</fullName>
    </submittedName>
</protein>
<comment type="caution">
    <text evidence="1">The sequence shown here is derived from an EMBL/GenBank/DDBJ whole genome shotgun (WGS) entry which is preliminary data.</text>
</comment>
<dbReference type="PANTHER" id="PTHR34290:SF2">
    <property type="entry name" value="OS04G0668800 PROTEIN"/>
    <property type="match status" value="1"/>
</dbReference>
<sequence length="145" mass="16792">MTDNQLTIFYDGNCPLCSLEMQRLKEQDDKQNILLIDLHQANFNEQYPHINVDKALAILHGEYQGKLLLGLDVTHRAWTLVGKGWMVAPLQWPIIKPLSHLAYLQLAKYRYPISQFIYKRFGIGIKQCNEGTCYDKPNDTNNRGK</sequence>
<keyword evidence="2" id="KW-1185">Reference proteome</keyword>
<dbReference type="RefSeq" id="WP_341629318.1">
    <property type="nucleotide sequence ID" value="NZ_JBAKBA010000073.1"/>
</dbReference>
<evidence type="ECO:0000313" key="2">
    <source>
        <dbReference type="Proteomes" id="UP001366060"/>
    </source>
</evidence>
<evidence type="ECO:0000313" key="1">
    <source>
        <dbReference type="EMBL" id="MEL0660955.1"/>
    </source>
</evidence>
<dbReference type="InterPro" id="IPR044691">
    <property type="entry name" value="DCC1_Trx"/>
</dbReference>
<dbReference type="EMBL" id="JBAKBA010000073">
    <property type="protein sequence ID" value="MEL0660955.1"/>
    <property type="molecule type" value="Genomic_DNA"/>
</dbReference>
<gene>
    <name evidence="1" type="ORF">V6255_17635</name>
</gene>
<name>A0ABU9HGQ3_9GAMM</name>